<evidence type="ECO:0000256" key="2">
    <source>
        <dbReference type="ARBA" id="ARBA00022692"/>
    </source>
</evidence>
<feature type="transmembrane region" description="Helical" evidence="5">
    <location>
        <begin position="61"/>
        <end position="87"/>
    </location>
</feature>
<evidence type="ECO:0000313" key="7">
    <source>
        <dbReference type="EMBL" id="KAL2786699.1"/>
    </source>
</evidence>
<evidence type="ECO:0000256" key="3">
    <source>
        <dbReference type="ARBA" id="ARBA00022989"/>
    </source>
</evidence>
<accession>A0ABR4FTU9</accession>
<dbReference type="PANTHER" id="PTHR23502:SF164">
    <property type="entry name" value="MAJOR FACILITATOR SUPERFAMILY (MFS) PROFILE DOMAIN-CONTAINING PROTEIN"/>
    <property type="match status" value="1"/>
</dbReference>
<feature type="transmembrane region" description="Helical" evidence="5">
    <location>
        <begin position="392"/>
        <end position="412"/>
    </location>
</feature>
<protein>
    <submittedName>
        <fullName evidence="7">Major facilitator superfamily domain-containing protein</fullName>
    </submittedName>
</protein>
<dbReference type="PANTHER" id="PTHR23502">
    <property type="entry name" value="MAJOR FACILITATOR SUPERFAMILY"/>
    <property type="match status" value="1"/>
</dbReference>
<keyword evidence="3 5" id="KW-1133">Transmembrane helix</keyword>
<dbReference type="Gene3D" id="1.20.1250.20">
    <property type="entry name" value="MFS general substrate transporter like domains"/>
    <property type="match status" value="1"/>
</dbReference>
<organism evidence="7 8">
    <name type="scientific">Aspergillus keveii</name>
    <dbReference type="NCBI Taxonomy" id="714993"/>
    <lineage>
        <taxon>Eukaryota</taxon>
        <taxon>Fungi</taxon>
        <taxon>Dikarya</taxon>
        <taxon>Ascomycota</taxon>
        <taxon>Pezizomycotina</taxon>
        <taxon>Eurotiomycetes</taxon>
        <taxon>Eurotiomycetidae</taxon>
        <taxon>Eurotiales</taxon>
        <taxon>Aspergillaceae</taxon>
        <taxon>Aspergillus</taxon>
        <taxon>Aspergillus subgen. Nidulantes</taxon>
    </lineage>
</organism>
<comment type="subcellular location">
    <subcellularLocation>
        <location evidence="1">Membrane</location>
        <topology evidence="1">Multi-pass membrane protein</topology>
    </subcellularLocation>
</comment>
<feature type="transmembrane region" description="Helical" evidence="5">
    <location>
        <begin position="226"/>
        <end position="246"/>
    </location>
</feature>
<feature type="transmembrane region" description="Helical" evidence="5">
    <location>
        <begin position="314"/>
        <end position="335"/>
    </location>
</feature>
<evidence type="ECO:0000256" key="1">
    <source>
        <dbReference type="ARBA" id="ARBA00004141"/>
    </source>
</evidence>
<feature type="transmembrane region" description="Helical" evidence="5">
    <location>
        <begin position="107"/>
        <end position="126"/>
    </location>
</feature>
<dbReference type="Pfam" id="PF07690">
    <property type="entry name" value="MFS_1"/>
    <property type="match status" value="1"/>
</dbReference>
<gene>
    <name evidence="7" type="ORF">BJX66DRAFT_328412</name>
</gene>
<dbReference type="SUPFAM" id="SSF103473">
    <property type="entry name" value="MFS general substrate transporter"/>
    <property type="match status" value="1"/>
</dbReference>
<dbReference type="InterPro" id="IPR011701">
    <property type="entry name" value="MFS"/>
</dbReference>
<feature type="domain" description="Major facilitator superfamily (MFS) profile" evidence="6">
    <location>
        <begin position="59"/>
        <end position="523"/>
    </location>
</feature>
<reference evidence="7 8" key="1">
    <citation type="submission" date="2024-07" db="EMBL/GenBank/DDBJ databases">
        <title>Section-level genome sequencing and comparative genomics of Aspergillus sections Usti and Cavernicolus.</title>
        <authorList>
            <consortium name="Lawrence Berkeley National Laboratory"/>
            <person name="Nybo J.L."/>
            <person name="Vesth T.C."/>
            <person name="Theobald S."/>
            <person name="Frisvad J.C."/>
            <person name="Larsen T.O."/>
            <person name="Kjaerboelling I."/>
            <person name="Rothschild-Mancinelli K."/>
            <person name="Lyhne E.K."/>
            <person name="Kogle M.E."/>
            <person name="Barry K."/>
            <person name="Clum A."/>
            <person name="Na H."/>
            <person name="Ledsgaard L."/>
            <person name="Lin J."/>
            <person name="Lipzen A."/>
            <person name="Kuo A."/>
            <person name="Riley R."/>
            <person name="Mondo S."/>
            <person name="Labutti K."/>
            <person name="Haridas S."/>
            <person name="Pangalinan J."/>
            <person name="Salamov A.A."/>
            <person name="Simmons B.A."/>
            <person name="Magnuson J.K."/>
            <person name="Chen J."/>
            <person name="Drula E."/>
            <person name="Henrissat B."/>
            <person name="Wiebenga A."/>
            <person name="Lubbers R.J."/>
            <person name="Gomes A.C."/>
            <person name="Makela M.R."/>
            <person name="Stajich J."/>
            <person name="Grigoriev I.V."/>
            <person name="Mortensen U.H."/>
            <person name="De Vries R.P."/>
            <person name="Baker S.E."/>
            <person name="Andersen M.R."/>
        </authorList>
    </citation>
    <scope>NUCLEOTIDE SEQUENCE [LARGE SCALE GENOMIC DNA]</scope>
    <source>
        <strain evidence="7 8">CBS 209.92</strain>
    </source>
</reference>
<evidence type="ECO:0000256" key="4">
    <source>
        <dbReference type="ARBA" id="ARBA00023136"/>
    </source>
</evidence>
<keyword evidence="2 5" id="KW-0812">Transmembrane</keyword>
<evidence type="ECO:0000313" key="8">
    <source>
        <dbReference type="Proteomes" id="UP001610563"/>
    </source>
</evidence>
<feature type="transmembrane region" description="Helical" evidence="5">
    <location>
        <begin position="355"/>
        <end position="380"/>
    </location>
</feature>
<sequence length="523" mass="56228">MAHVEQAAANEQKAGLEEKMAKLRTDDTVALFEAGEIRLIPIPSDDPNDPLRTPPWRKKMVIIALCFYTAGSLAVTTSLSPIIPTLIQYYGAIGGPNHPSPTDVMNLGTYPTLFGGIGAILSLLAARWIGTRPVLILSSALLFLCTVWSAVSRGKDRGLYSNIAARCFVGLGTGAYESVVPLILQDINFIHQRNRALSLVLGSGGMAGAIFGALSTYITAGLDWRSLYWIINILNALAFILIVFVVPETTWARRMVDLTGTSDTDADGYVPSMHPAQPQISYLRSLRLLSGRGSAMVAWKTAKDLARSSTYPNIIWIVVLNACMSGTTVGSTLVISTTLQSSYNWAPQNVGLCMLSIAVGALMKIPISGFAGDAILKYLAKKKNGHLPEHQLLNLILPVVIGFIGTICYGFFASTAINIISTTYTIECYPDLAGVMVIVCGAYRNIIGFGLTYGAQPFMEAVGALRCFGTYAGILGGLGLVGIFFYVMGPAVRRNVNSWKIRRSAFADADLSQGDELSTSYHG</sequence>
<dbReference type="InterPro" id="IPR036259">
    <property type="entry name" value="MFS_trans_sf"/>
</dbReference>
<feature type="transmembrane region" description="Helical" evidence="5">
    <location>
        <begin position="432"/>
        <end position="455"/>
    </location>
</feature>
<feature type="transmembrane region" description="Helical" evidence="5">
    <location>
        <begin position="133"/>
        <end position="151"/>
    </location>
</feature>
<dbReference type="PROSITE" id="PS50850">
    <property type="entry name" value="MFS"/>
    <property type="match status" value="1"/>
</dbReference>
<comment type="caution">
    <text evidence="7">The sequence shown here is derived from an EMBL/GenBank/DDBJ whole genome shotgun (WGS) entry which is preliminary data.</text>
</comment>
<evidence type="ECO:0000256" key="5">
    <source>
        <dbReference type="SAM" id="Phobius"/>
    </source>
</evidence>
<proteinExistence type="predicted"/>
<evidence type="ECO:0000259" key="6">
    <source>
        <dbReference type="PROSITE" id="PS50850"/>
    </source>
</evidence>
<keyword evidence="4 5" id="KW-0472">Membrane</keyword>
<dbReference type="InterPro" id="IPR020846">
    <property type="entry name" value="MFS_dom"/>
</dbReference>
<dbReference type="Proteomes" id="UP001610563">
    <property type="component" value="Unassembled WGS sequence"/>
</dbReference>
<feature type="transmembrane region" description="Helical" evidence="5">
    <location>
        <begin position="163"/>
        <end position="184"/>
    </location>
</feature>
<feature type="transmembrane region" description="Helical" evidence="5">
    <location>
        <begin position="196"/>
        <end position="220"/>
    </location>
</feature>
<dbReference type="EMBL" id="JBFTWV010000112">
    <property type="protein sequence ID" value="KAL2786699.1"/>
    <property type="molecule type" value="Genomic_DNA"/>
</dbReference>
<name>A0ABR4FTU9_9EURO</name>
<keyword evidence="8" id="KW-1185">Reference proteome</keyword>
<feature type="transmembrane region" description="Helical" evidence="5">
    <location>
        <begin position="467"/>
        <end position="488"/>
    </location>
</feature>